<dbReference type="SUPFAM" id="SSF46785">
    <property type="entry name" value="Winged helix' DNA-binding domain"/>
    <property type="match status" value="2"/>
</dbReference>
<organism evidence="4 5">
    <name type="scientific">Rhynchospora pubera</name>
    <dbReference type="NCBI Taxonomy" id="906938"/>
    <lineage>
        <taxon>Eukaryota</taxon>
        <taxon>Viridiplantae</taxon>
        <taxon>Streptophyta</taxon>
        <taxon>Embryophyta</taxon>
        <taxon>Tracheophyta</taxon>
        <taxon>Spermatophyta</taxon>
        <taxon>Magnoliopsida</taxon>
        <taxon>Liliopsida</taxon>
        <taxon>Poales</taxon>
        <taxon>Cyperaceae</taxon>
        <taxon>Cyperoideae</taxon>
        <taxon>Rhynchosporeae</taxon>
        <taxon>Rhynchospora</taxon>
    </lineage>
</organism>
<dbReference type="GO" id="GO:0005198">
    <property type="term" value="F:structural molecule activity"/>
    <property type="evidence" value="ECO:0007669"/>
    <property type="project" value="TreeGrafter"/>
</dbReference>
<gene>
    <name evidence="4" type="ORF">LUZ62_044655</name>
</gene>
<evidence type="ECO:0000256" key="3">
    <source>
        <dbReference type="ARBA" id="ARBA00022927"/>
    </source>
</evidence>
<dbReference type="Proteomes" id="UP001140206">
    <property type="component" value="Chromosome 2"/>
</dbReference>
<dbReference type="Gene3D" id="1.10.10.570">
    <property type="entry name" value="Winged helix' DNA-binding domain. Chain C. Domain 1"/>
    <property type="match status" value="1"/>
</dbReference>
<dbReference type="GO" id="GO:0043328">
    <property type="term" value="P:protein transport to vacuole involved in ubiquitin-dependent protein catabolic process via the multivesicular body sorting pathway"/>
    <property type="evidence" value="ECO:0007669"/>
    <property type="project" value="TreeGrafter"/>
</dbReference>
<proteinExistence type="inferred from homology"/>
<dbReference type="GO" id="GO:0042803">
    <property type="term" value="F:protein homodimerization activity"/>
    <property type="evidence" value="ECO:0007669"/>
    <property type="project" value="TreeGrafter"/>
</dbReference>
<evidence type="ECO:0000256" key="1">
    <source>
        <dbReference type="ARBA" id="ARBA00009674"/>
    </source>
</evidence>
<protein>
    <submittedName>
        <fullName evidence="4">E2F/DP family winged-helix DNA-binding domain-containing protein</fullName>
    </submittedName>
</protein>
<keyword evidence="3" id="KW-0653">Protein transport</keyword>
<evidence type="ECO:0000256" key="2">
    <source>
        <dbReference type="ARBA" id="ARBA00022448"/>
    </source>
</evidence>
<evidence type="ECO:0000313" key="4">
    <source>
        <dbReference type="EMBL" id="KAJ4793409.1"/>
    </source>
</evidence>
<dbReference type="InterPro" id="IPR036390">
    <property type="entry name" value="WH_DNA-bd_sf"/>
</dbReference>
<comment type="similarity">
    <text evidence="1">Belongs to the VPS25 family.</text>
</comment>
<name>A0AAV8FKA5_9POAL</name>
<dbReference type="FunFam" id="1.10.10.570:FF:000002">
    <property type="entry name" value="Vacuolar protein sorting-associated protein 25"/>
    <property type="match status" value="1"/>
</dbReference>
<sequence>MLKPYESDGKRGCPSDRLSLSLSRNTLIRLSLIEKNFIKESSSVLQMQKLGEFKLPPFFNYPPYFTLQPVRETREKQVQLWKDLILDVCRNQKIFVISLEEDFPLFSNPSIERSLSHEAKVVFLSALVTDGRAEWMDKGHKKCLILWMRIQDWADYILRFVRENGLEDGVMTVEDIRSGFETRGTELAGIDRGVLMRALKLLEQKGKAIIFVSLRSGFLLVCTGLFNRIVKSSFSFPFSCFVPNFFFSYNQPNLPGVIKFSQYDVALLFCIPQAFDYLDV</sequence>
<dbReference type="GO" id="GO:0003677">
    <property type="term" value="F:DNA binding"/>
    <property type="evidence" value="ECO:0007669"/>
    <property type="project" value="UniProtKB-KW"/>
</dbReference>
<comment type="caution">
    <text evidence="4">The sequence shown here is derived from an EMBL/GenBank/DDBJ whole genome shotgun (WGS) entry which is preliminary data.</text>
</comment>
<dbReference type="Gene3D" id="1.10.10.10">
    <property type="entry name" value="Winged helix-like DNA-binding domain superfamily/Winged helix DNA-binding domain"/>
    <property type="match status" value="1"/>
</dbReference>
<keyword evidence="5" id="KW-1185">Reference proteome</keyword>
<accession>A0AAV8FKA5</accession>
<dbReference type="PANTHER" id="PTHR13149:SF0">
    <property type="entry name" value="VACUOLAR PROTEIN-SORTING-ASSOCIATED PROTEIN 25"/>
    <property type="match status" value="1"/>
</dbReference>
<reference evidence="4" key="1">
    <citation type="submission" date="2022-08" db="EMBL/GenBank/DDBJ databases">
        <authorList>
            <person name="Marques A."/>
        </authorList>
    </citation>
    <scope>NUCLEOTIDE SEQUENCE</scope>
    <source>
        <strain evidence="4">RhyPub2mFocal</strain>
        <tissue evidence="4">Leaves</tissue>
    </source>
</reference>
<evidence type="ECO:0000313" key="5">
    <source>
        <dbReference type="Proteomes" id="UP001140206"/>
    </source>
</evidence>
<dbReference type="GO" id="GO:0000814">
    <property type="term" value="C:ESCRT II complex"/>
    <property type="evidence" value="ECO:0007669"/>
    <property type="project" value="InterPro"/>
</dbReference>
<dbReference type="EMBL" id="JAMFTS010000002">
    <property type="protein sequence ID" value="KAJ4793409.1"/>
    <property type="molecule type" value="Genomic_DNA"/>
</dbReference>
<dbReference type="InterPro" id="IPR036388">
    <property type="entry name" value="WH-like_DNA-bd_sf"/>
</dbReference>
<dbReference type="Pfam" id="PF05871">
    <property type="entry name" value="ESCRT-II"/>
    <property type="match status" value="1"/>
</dbReference>
<dbReference type="InterPro" id="IPR008570">
    <property type="entry name" value="ESCRT-II_cplx_Vps25-sub"/>
</dbReference>
<keyword evidence="2" id="KW-0813">Transport</keyword>
<dbReference type="AlphaFoldDB" id="A0AAV8FKA5"/>
<dbReference type="InterPro" id="IPR014041">
    <property type="entry name" value="ESCRT-II_cplx_Vps25-sub_N"/>
</dbReference>
<keyword evidence="4" id="KW-0238">DNA-binding</keyword>
<dbReference type="PANTHER" id="PTHR13149">
    <property type="entry name" value="VACUOLAR PROTEIN SORTING-ASSOCIATED PROTEIN VPS25"/>
    <property type="match status" value="1"/>
</dbReference>